<evidence type="ECO:0000259" key="7">
    <source>
        <dbReference type="PROSITE" id="PS50405"/>
    </source>
</evidence>
<evidence type="ECO:0000256" key="3">
    <source>
        <dbReference type="ARBA" id="ARBA00022679"/>
    </source>
</evidence>
<dbReference type="GO" id="GO:0004364">
    <property type="term" value="F:glutathione transferase activity"/>
    <property type="evidence" value="ECO:0007669"/>
    <property type="project" value="UniProtKB-EC"/>
</dbReference>
<keyword evidence="9" id="KW-1185">Reference proteome</keyword>
<evidence type="ECO:0000256" key="4">
    <source>
        <dbReference type="ARBA" id="ARBA00047960"/>
    </source>
</evidence>
<feature type="domain" description="GST N-terminal" evidence="6">
    <location>
        <begin position="1"/>
        <end position="82"/>
    </location>
</feature>
<dbReference type="EC" id="2.5.1.18" evidence="2"/>
<dbReference type="GO" id="GO:0006749">
    <property type="term" value="P:glutathione metabolic process"/>
    <property type="evidence" value="ECO:0007669"/>
    <property type="project" value="TreeGrafter"/>
</dbReference>
<dbReference type="Gene3D" id="1.20.1050.10">
    <property type="match status" value="2"/>
</dbReference>
<dbReference type="EMBL" id="JAMZMK010006707">
    <property type="protein sequence ID" value="KAI7747699.1"/>
    <property type="molecule type" value="Genomic_DNA"/>
</dbReference>
<name>A0AAD5GNP7_AMBAR</name>
<evidence type="ECO:0000256" key="5">
    <source>
        <dbReference type="ARBA" id="ARBA00081070"/>
    </source>
</evidence>
<dbReference type="CDD" id="cd03187">
    <property type="entry name" value="GST_C_Phi"/>
    <property type="match status" value="1"/>
</dbReference>
<dbReference type="SFLD" id="SFLDS00019">
    <property type="entry name" value="Glutathione_Transferase_(cytos"/>
    <property type="match status" value="2"/>
</dbReference>
<comment type="similarity">
    <text evidence="1">Belongs to the GST superfamily. Phi family.</text>
</comment>
<feature type="domain" description="GST C-terminal" evidence="7">
    <location>
        <begin position="89"/>
        <end position="216"/>
    </location>
</feature>
<evidence type="ECO:0000259" key="6">
    <source>
        <dbReference type="PROSITE" id="PS50404"/>
    </source>
</evidence>
<dbReference type="InterPro" id="IPR034347">
    <property type="entry name" value="GST_Phi_C"/>
</dbReference>
<dbReference type="PANTHER" id="PTHR43900:SF71">
    <property type="entry name" value="GLUTATHIONE TRANSFERASE"/>
    <property type="match status" value="1"/>
</dbReference>
<dbReference type="SFLD" id="SFLDG01154">
    <property type="entry name" value="Main.5:_Phi-like"/>
    <property type="match status" value="2"/>
</dbReference>
<dbReference type="SUPFAM" id="SSF47616">
    <property type="entry name" value="GST C-terminal domain-like"/>
    <property type="match status" value="2"/>
</dbReference>
<organism evidence="8 9">
    <name type="scientific">Ambrosia artemisiifolia</name>
    <name type="common">Common ragweed</name>
    <dbReference type="NCBI Taxonomy" id="4212"/>
    <lineage>
        <taxon>Eukaryota</taxon>
        <taxon>Viridiplantae</taxon>
        <taxon>Streptophyta</taxon>
        <taxon>Embryophyta</taxon>
        <taxon>Tracheophyta</taxon>
        <taxon>Spermatophyta</taxon>
        <taxon>Magnoliopsida</taxon>
        <taxon>eudicotyledons</taxon>
        <taxon>Gunneridae</taxon>
        <taxon>Pentapetalae</taxon>
        <taxon>asterids</taxon>
        <taxon>campanulids</taxon>
        <taxon>Asterales</taxon>
        <taxon>Asteraceae</taxon>
        <taxon>Asteroideae</taxon>
        <taxon>Heliantheae alliance</taxon>
        <taxon>Heliantheae</taxon>
        <taxon>Ambrosia</taxon>
    </lineage>
</organism>
<dbReference type="FunFam" id="3.40.30.10:FF:000016">
    <property type="entry name" value="Glutathione S-transferase F2"/>
    <property type="match status" value="2"/>
</dbReference>
<dbReference type="InterPro" id="IPR004046">
    <property type="entry name" value="GST_C"/>
</dbReference>
<evidence type="ECO:0000256" key="2">
    <source>
        <dbReference type="ARBA" id="ARBA00012452"/>
    </source>
</evidence>
<gene>
    <name evidence="8" type="ORF">M8C21_029037</name>
</gene>
<protein>
    <recommendedName>
        <fullName evidence="2">glutathione transferase</fullName>
        <ecNumber evidence="2">2.5.1.18</ecNumber>
    </recommendedName>
    <alternativeName>
        <fullName evidence="5">GST class-phi</fullName>
    </alternativeName>
</protein>
<dbReference type="FunFam" id="1.20.1050.10:FF:000004">
    <property type="entry name" value="Glutathione S-transferase F2"/>
    <property type="match status" value="2"/>
</dbReference>
<dbReference type="CDD" id="cd03053">
    <property type="entry name" value="GST_N_Phi"/>
    <property type="match status" value="2"/>
</dbReference>
<dbReference type="PANTHER" id="PTHR43900">
    <property type="entry name" value="GLUTATHIONE S-TRANSFERASE RHO"/>
    <property type="match status" value="1"/>
</dbReference>
<evidence type="ECO:0000313" key="8">
    <source>
        <dbReference type="EMBL" id="KAI7747699.1"/>
    </source>
</evidence>
<dbReference type="InterPro" id="IPR010987">
    <property type="entry name" value="Glutathione-S-Trfase_C-like"/>
</dbReference>
<dbReference type="Gene3D" id="3.40.30.10">
    <property type="entry name" value="Glutaredoxin"/>
    <property type="match status" value="2"/>
</dbReference>
<evidence type="ECO:0000256" key="1">
    <source>
        <dbReference type="ARBA" id="ARBA00010128"/>
    </source>
</evidence>
<dbReference type="Pfam" id="PF02798">
    <property type="entry name" value="GST_N"/>
    <property type="match status" value="2"/>
</dbReference>
<dbReference type="Pfam" id="PF00043">
    <property type="entry name" value="GST_C"/>
    <property type="match status" value="2"/>
</dbReference>
<accession>A0AAD5GNP7</accession>
<keyword evidence="3" id="KW-0808">Transferase</keyword>
<reference evidence="8" key="1">
    <citation type="submission" date="2022-06" db="EMBL/GenBank/DDBJ databases">
        <title>Uncovering the hologenomic basis of an extraordinary plant invasion.</title>
        <authorList>
            <person name="Bieker V.C."/>
            <person name="Martin M.D."/>
            <person name="Gilbert T."/>
            <person name="Hodgins K."/>
            <person name="Battlay P."/>
            <person name="Petersen B."/>
            <person name="Wilson J."/>
        </authorList>
    </citation>
    <scope>NUCLEOTIDE SEQUENCE</scope>
    <source>
        <strain evidence="8">AA19_3_7</strain>
        <tissue evidence="8">Leaf</tissue>
    </source>
</reference>
<dbReference type="InterPro" id="IPR004045">
    <property type="entry name" value="Glutathione_S-Trfase_N"/>
</dbReference>
<dbReference type="SUPFAM" id="SSF52833">
    <property type="entry name" value="Thioredoxin-like"/>
    <property type="match status" value="2"/>
</dbReference>
<dbReference type="InterPro" id="IPR036282">
    <property type="entry name" value="Glutathione-S-Trfase_C_sf"/>
</dbReference>
<dbReference type="Proteomes" id="UP001206925">
    <property type="component" value="Unassembled WGS sequence"/>
</dbReference>
<dbReference type="GO" id="GO:0005737">
    <property type="term" value="C:cytoplasm"/>
    <property type="evidence" value="ECO:0007669"/>
    <property type="project" value="TreeGrafter"/>
</dbReference>
<dbReference type="AlphaFoldDB" id="A0AAD5GNP7"/>
<comment type="catalytic activity">
    <reaction evidence="4">
        <text>RX + glutathione = an S-substituted glutathione + a halide anion + H(+)</text>
        <dbReference type="Rhea" id="RHEA:16437"/>
        <dbReference type="ChEBI" id="CHEBI:15378"/>
        <dbReference type="ChEBI" id="CHEBI:16042"/>
        <dbReference type="ChEBI" id="CHEBI:17792"/>
        <dbReference type="ChEBI" id="CHEBI:57925"/>
        <dbReference type="ChEBI" id="CHEBI:90779"/>
        <dbReference type="EC" id="2.5.1.18"/>
    </reaction>
</comment>
<dbReference type="GO" id="GO:0009407">
    <property type="term" value="P:toxin catabolic process"/>
    <property type="evidence" value="ECO:0007669"/>
    <property type="project" value="UniProtKB-ARBA"/>
</dbReference>
<dbReference type="SFLD" id="SFLDG00358">
    <property type="entry name" value="Main_(cytGST)"/>
    <property type="match status" value="2"/>
</dbReference>
<dbReference type="InterPro" id="IPR040079">
    <property type="entry name" value="Glutathione_S-Trfase"/>
</dbReference>
<feature type="domain" description="GST N-terminal" evidence="6">
    <location>
        <begin position="223"/>
        <end position="304"/>
    </location>
</feature>
<comment type="caution">
    <text evidence="8">The sequence shown here is derived from an EMBL/GenBank/DDBJ whole genome shotgun (WGS) entry which is preliminary data.</text>
</comment>
<dbReference type="PROSITE" id="PS50405">
    <property type="entry name" value="GST_CTER"/>
    <property type="match status" value="2"/>
</dbReference>
<dbReference type="GO" id="GO:0043295">
    <property type="term" value="F:glutathione binding"/>
    <property type="evidence" value="ECO:0007669"/>
    <property type="project" value="TreeGrafter"/>
</dbReference>
<sequence>MGIKVYGSMFSTATLRVLLCLAEKDLDFELVNVDLASGEHKQPHMLSRSPFGHIPAFEDGDIKLFDSRAITQYISRTYAGKGTTLINNEPKKAAMESVWMEVESHEFDPIATKLAWELCMKRFLFGQNGDEVVVSAEKKKLERVLDVYEARLSESKYLGADCFSLADMHHAPMIKLLMDTQIKEVFDARPYLTAWVADILSRPACVKIFTVPAYTVDSTTIVMAITVYGSMVSTATLRVLLCLAEKDLNFELINVDLASGEHKRPHIVSRNPFGQIPAFEDGDITLFESRAISQYLSRTYTGKGTELINTDPKKAAMESVWIDVESQKLEPAATKLLWELCMKRFLFSQNGDDEVVNVEKKKLESLLDVYEARLSESKYLGGDSFSLADMHNIPTIKFLMGTQMKEVFNARPCVSAWFANIMSRPACVKVFGVPAY</sequence>
<dbReference type="InterPro" id="IPR036249">
    <property type="entry name" value="Thioredoxin-like_sf"/>
</dbReference>
<proteinExistence type="inferred from homology"/>
<dbReference type="PROSITE" id="PS50404">
    <property type="entry name" value="GST_NTER"/>
    <property type="match status" value="2"/>
</dbReference>
<feature type="domain" description="GST C-terminal" evidence="7">
    <location>
        <begin position="311"/>
        <end position="436"/>
    </location>
</feature>
<evidence type="ECO:0000313" key="9">
    <source>
        <dbReference type="Proteomes" id="UP001206925"/>
    </source>
</evidence>